<dbReference type="RefSeq" id="WP_317697113.1">
    <property type="nucleotide sequence ID" value="NZ_AP026801.1"/>
</dbReference>
<evidence type="ECO:0000313" key="2">
    <source>
        <dbReference type="EMBL" id="BDR55627.1"/>
    </source>
</evidence>
<feature type="chain" id="PRO_5043627906" evidence="1">
    <location>
        <begin position="19"/>
        <end position="97"/>
    </location>
</feature>
<organism evidence="2 3">
    <name type="scientific">Xylocopilactobacillus apis</name>
    <dbReference type="NCBI Taxonomy" id="2932183"/>
    <lineage>
        <taxon>Bacteria</taxon>
        <taxon>Bacillati</taxon>
        <taxon>Bacillota</taxon>
        <taxon>Bacilli</taxon>
        <taxon>Lactobacillales</taxon>
        <taxon>Lactobacillaceae</taxon>
        <taxon>Xylocopilactobacillus</taxon>
    </lineage>
</organism>
<keyword evidence="3" id="KW-1185">Reference proteome</keyword>
<dbReference type="KEGG" id="xak:KIMC2_01890"/>
<name>A0AAU9CNV0_9LACO</name>
<reference evidence="2 3" key="1">
    <citation type="journal article" date="2023" name="Microbiol. Spectr.">
        <title>Symbiosis of Carpenter Bees with Uncharacterized Lactic Acid Bacteria Showing NAD Auxotrophy.</title>
        <authorList>
            <person name="Kawasaki S."/>
            <person name="Ozawa K."/>
            <person name="Mori T."/>
            <person name="Yamamoto A."/>
            <person name="Ito M."/>
            <person name="Ohkuma M."/>
            <person name="Sakamoto M."/>
            <person name="Matsutani M."/>
        </authorList>
    </citation>
    <scope>NUCLEOTIDE SEQUENCE [LARGE SCALE GENOMIC DNA]</scope>
    <source>
        <strain evidence="2 3">KimC2</strain>
    </source>
</reference>
<sequence>MFTKIMFFISSVSTLNSAALTPVETNPFEIPKLEVSQKQVDVNEQTYWQWECLTKGCEYVSNIHDSYISASRYALAHSTNYEHGVHVYKIKLLKGKL</sequence>
<evidence type="ECO:0000256" key="1">
    <source>
        <dbReference type="SAM" id="SignalP"/>
    </source>
</evidence>
<dbReference type="AlphaFoldDB" id="A0AAU9CNV0"/>
<accession>A0AAU9CNV0</accession>
<protein>
    <submittedName>
        <fullName evidence="2">Uncharacterized protein</fullName>
    </submittedName>
</protein>
<proteinExistence type="predicted"/>
<gene>
    <name evidence="2" type="ORF">KIMC2_01890</name>
</gene>
<evidence type="ECO:0000313" key="3">
    <source>
        <dbReference type="Proteomes" id="UP001321804"/>
    </source>
</evidence>
<dbReference type="Proteomes" id="UP001321804">
    <property type="component" value="Chromosome"/>
</dbReference>
<feature type="signal peptide" evidence="1">
    <location>
        <begin position="1"/>
        <end position="18"/>
    </location>
</feature>
<keyword evidence="1" id="KW-0732">Signal</keyword>
<dbReference type="EMBL" id="AP026801">
    <property type="protein sequence ID" value="BDR55627.1"/>
    <property type="molecule type" value="Genomic_DNA"/>
</dbReference>